<sequence length="95" mass="11143">MRRRSMDFIGTFEEELYAGELTHLYQFRDLSFGDFPIGVRTKRDFIDQIEIGQLCHIKVEVKGHKKPREDGSLSLRVILDAFSLENLRTLPEEEN</sequence>
<gene>
    <name evidence="2" type="ORF">SAMN04488507_101630</name>
    <name evidence="1" type="ORF">TFLO_966</name>
</gene>
<evidence type="ECO:0000313" key="2">
    <source>
        <dbReference type="EMBL" id="SFH80450.1"/>
    </source>
</evidence>
<dbReference type="EMBL" id="FOQC01000016">
    <property type="protein sequence ID" value="SFH80450.1"/>
    <property type="molecule type" value="Genomic_DNA"/>
</dbReference>
<name>A0AB38BI01_9LACT</name>
<reference evidence="1 3" key="1">
    <citation type="submission" date="2016-02" db="EMBL/GenBank/DDBJ databases">
        <authorList>
            <person name="Strepis N."/>
        </authorList>
    </citation>
    <scope>NUCLEOTIDE SEQUENCE [LARGE SCALE GENOMIC DNA]</scope>
    <source>
        <strain evidence="1">Trichococcus flocculiformis</strain>
    </source>
</reference>
<dbReference type="Proteomes" id="UP000195947">
    <property type="component" value="Unassembled WGS sequence"/>
</dbReference>
<evidence type="ECO:0000313" key="1">
    <source>
        <dbReference type="EMBL" id="CZQ88273.1"/>
    </source>
</evidence>
<reference evidence="2 4" key="2">
    <citation type="submission" date="2016-10" db="EMBL/GenBank/DDBJ databases">
        <authorList>
            <person name="Varghese N."/>
            <person name="Submissions S."/>
        </authorList>
    </citation>
    <scope>NUCLEOTIDE SEQUENCE [LARGE SCALE GENOMIC DNA]</scope>
    <source>
        <strain evidence="2 4">DSM 2094</strain>
    </source>
</reference>
<dbReference type="EMBL" id="FJMZ01000007">
    <property type="protein sequence ID" value="CZQ88273.1"/>
    <property type="molecule type" value="Genomic_DNA"/>
</dbReference>
<dbReference type="AlphaFoldDB" id="A0AB38BI01"/>
<evidence type="ECO:0000313" key="4">
    <source>
        <dbReference type="Proteomes" id="UP000199686"/>
    </source>
</evidence>
<keyword evidence="3" id="KW-1185">Reference proteome</keyword>
<accession>A0AB38BI01</accession>
<protein>
    <submittedName>
        <fullName evidence="2">Uncharacterized protein</fullName>
    </submittedName>
</protein>
<proteinExistence type="predicted"/>
<evidence type="ECO:0000313" key="3">
    <source>
        <dbReference type="Proteomes" id="UP000195947"/>
    </source>
</evidence>
<dbReference type="RefSeq" id="WP_177187536.1">
    <property type="nucleotide sequence ID" value="NZ_FOQC01000016.1"/>
</dbReference>
<organism evidence="2 4">
    <name type="scientific">Trichococcus flocculiformis</name>
    <dbReference type="NCBI Taxonomy" id="82803"/>
    <lineage>
        <taxon>Bacteria</taxon>
        <taxon>Bacillati</taxon>
        <taxon>Bacillota</taxon>
        <taxon>Bacilli</taxon>
        <taxon>Lactobacillales</taxon>
        <taxon>Carnobacteriaceae</taxon>
        <taxon>Trichococcus</taxon>
    </lineage>
</organism>
<dbReference type="Proteomes" id="UP000199686">
    <property type="component" value="Unassembled WGS sequence"/>
</dbReference>
<comment type="caution">
    <text evidence="2">The sequence shown here is derived from an EMBL/GenBank/DDBJ whole genome shotgun (WGS) entry which is preliminary data.</text>
</comment>